<keyword evidence="2" id="KW-0472">Membrane</keyword>
<name>A0A2G9S4J2_AQUCT</name>
<feature type="transmembrane region" description="Helical" evidence="2">
    <location>
        <begin position="145"/>
        <end position="169"/>
    </location>
</feature>
<protein>
    <recommendedName>
        <fullName evidence="5">MADF domain-containing protein</fullName>
    </recommendedName>
</protein>
<gene>
    <name evidence="3" type="ORF">AB205_0218680</name>
</gene>
<dbReference type="Proteomes" id="UP000228934">
    <property type="component" value="Unassembled WGS sequence"/>
</dbReference>
<evidence type="ECO:0000313" key="3">
    <source>
        <dbReference type="EMBL" id="PIO35052.1"/>
    </source>
</evidence>
<proteinExistence type="predicted"/>
<evidence type="ECO:0000256" key="1">
    <source>
        <dbReference type="SAM" id="MobiDB-lite"/>
    </source>
</evidence>
<feature type="region of interest" description="Disordered" evidence="1">
    <location>
        <begin position="87"/>
        <end position="110"/>
    </location>
</feature>
<keyword evidence="2" id="KW-0812">Transmembrane</keyword>
<keyword evidence="4" id="KW-1185">Reference proteome</keyword>
<dbReference type="EMBL" id="KV926498">
    <property type="protein sequence ID" value="PIO35052.1"/>
    <property type="molecule type" value="Genomic_DNA"/>
</dbReference>
<evidence type="ECO:0000256" key="2">
    <source>
        <dbReference type="SAM" id="Phobius"/>
    </source>
</evidence>
<evidence type="ECO:0008006" key="5">
    <source>
        <dbReference type="Google" id="ProtNLM"/>
    </source>
</evidence>
<keyword evidence="2" id="KW-1133">Transmembrane helix</keyword>
<organism evidence="3 4">
    <name type="scientific">Aquarana catesbeiana</name>
    <name type="common">American bullfrog</name>
    <name type="synonym">Rana catesbeiana</name>
    <dbReference type="NCBI Taxonomy" id="8400"/>
    <lineage>
        <taxon>Eukaryota</taxon>
        <taxon>Metazoa</taxon>
        <taxon>Chordata</taxon>
        <taxon>Craniata</taxon>
        <taxon>Vertebrata</taxon>
        <taxon>Euteleostomi</taxon>
        <taxon>Amphibia</taxon>
        <taxon>Batrachia</taxon>
        <taxon>Anura</taxon>
        <taxon>Neobatrachia</taxon>
        <taxon>Ranoidea</taxon>
        <taxon>Ranidae</taxon>
        <taxon>Aquarana</taxon>
    </lineage>
</organism>
<dbReference type="AlphaFoldDB" id="A0A2G9S4J2"/>
<sequence length="171" mass="19901">MFTTNDYCPHELETCHFKRHFKLYNSKEKHMEQHAKNMDKFNDHDFLPNFIDKYREMPCLWQVKNPFFNNKLKRNSLSTLLSTLPSTLPSTSDEASDVQPGPSTQEDVEEPSLSQGFYAKQHEFGKTMVQEFILIAFPSLKQLQLLLFLLVLVAYIICVTGNITIIILVRI</sequence>
<accession>A0A2G9S4J2</accession>
<evidence type="ECO:0000313" key="4">
    <source>
        <dbReference type="Proteomes" id="UP000228934"/>
    </source>
</evidence>
<dbReference type="OrthoDB" id="6629625at2759"/>
<reference evidence="4" key="1">
    <citation type="journal article" date="2017" name="Nat. Commun.">
        <title>The North American bullfrog draft genome provides insight into hormonal regulation of long noncoding RNA.</title>
        <authorList>
            <person name="Hammond S.A."/>
            <person name="Warren R.L."/>
            <person name="Vandervalk B.P."/>
            <person name="Kucuk E."/>
            <person name="Khan H."/>
            <person name="Gibb E.A."/>
            <person name="Pandoh P."/>
            <person name="Kirk H."/>
            <person name="Zhao Y."/>
            <person name="Jones M."/>
            <person name="Mungall A.J."/>
            <person name="Coope R."/>
            <person name="Pleasance S."/>
            <person name="Moore R.A."/>
            <person name="Holt R.A."/>
            <person name="Round J.M."/>
            <person name="Ohora S."/>
            <person name="Walle B.V."/>
            <person name="Veldhoen N."/>
            <person name="Helbing C.C."/>
            <person name="Birol I."/>
        </authorList>
    </citation>
    <scope>NUCLEOTIDE SEQUENCE [LARGE SCALE GENOMIC DNA]</scope>
</reference>
<dbReference type="SUPFAM" id="SSF81321">
    <property type="entry name" value="Family A G protein-coupled receptor-like"/>
    <property type="match status" value="1"/>
</dbReference>